<comment type="caution">
    <text evidence="3">The sequence shown here is derived from an EMBL/GenBank/DDBJ whole genome shotgun (WGS) entry which is preliminary data.</text>
</comment>
<reference evidence="3" key="1">
    <citation type="submission" date="2021-01" db="EMBL/GenBank/DDBJ databases">
        <title>Genomic Encyclopedia of Type Strains, Phase IV (KMG-IV): sequencing the most valuable type-strain genomes for metagenomic binning, comparative biology and taxonomic classification.</title>
        <authorList>
            <person name="Goeker M."/>
        </authorList>
    </citation>
    <scope>NUCLEOTIDE SEQUENCE</scope>
    <source>
        <strain evidence="3">DSM 21943</strain>
    </source>
</reference>
<proteinExistence type="predicted"/>
<dbReference type="Gene3D" id="2.30.110.10">
    <property type="entry name" value="Electron Transport, Fmn-binding Protein, Chain A"/>
    <property type="match status" value="1"/>
</dbReference>
<name>A0ABS2SNU4_9BACI</name>
<accession>A0ABS2SNU4</accession>
<dbReference type="PANTHER" id="PTHR35802">
    <property type="entry name" value="PROTEASE SYNTHASE AND SPORULATION PROTEIN PAI 2"/>
    <property type="match status" value="1"/>
</dbReference>
<keyword evidence="1" id="KW-0175">Coiled coil</keyword>
<organism evidence="3 4">
    <name type="scientific">Shouchella xiaoxiensis</name>
    <dbReference type="NCBI Taxonomy" id="766895"/>
    <lineage>
        <taxon>Bacteria</taxon>
        <taxon>Bacillati</taxon>
        <taxon>Bacillota</taxon>
        <taxon>Bacilli</taxon>
        <taxon>Bacillales</taxon>
        <taxon>Bacillaceae</taxon>
        <taxon>Shouchella</taxon>
    </lineage>
</organism>
<dbReference type="PIRSF" id="PIRSF010372">
    <property type="entry name" value="PaiB"/>
    <property type="match status" value="1"/>
</dbReference>
<feature type="region of interest" description="Disordered" evidence="2">
    <location>
        <begin position="180"/>
        <end position="201"/>
    </location>
</feature>
<dbReference type="EMBL" id="JAFBCV010000001">
    <property type="protein sequence ID" value="MBM7836821.1"/>
    <property type="molecule type" value="Genomic_DNA"/>
</dbReference>
<dbReference type="SUPFAM" id="SSF50475">
    <property type="entry name" value="FMN-binding split barrel"/>
    <property type="match status" value="1"/>
</dbReference>
<sequence>MYSPTHFKMTDKETMISVIKNHSFATVISQVDGVPEATHLPLQINKEGTYLYGHFARPNPQWKSIRNQTVLAIFHGPHCYISPSWYETNKAVPTWNYVTVHVHGEMILLDDETDIRDSLTNLIAAYEAEDSTYDVTELDATYLKNMSKGIQAFKLKIERLEGKAKLSQNHSQERQALVRSQLKQSANSDEQQIAKWMEKTH</sequence>
<feature type="coiled-coil region" evidence="1">
    <location>
        <begin position="109"/>
        <end position="163"/>
    </location>
</feature>
<evidence type="ECO:0000313" key="3">
    <source>
        <dbReference type="EMBL" id="MBM7836821.1"/>
    </source>
</evidence>
<dbReference type="Pfam" id="PF04299">
    <property type="entry name" value="FMN_bind_2"/>
    <property type="match status" value="1"/>
</dbReference>
<feature type="compositionally biased region" description="Polar residues" evidence="2">
    <location>
        <begin position="181"/>
        <end position="191"/>
    </location>
</feature>
<dbReference type="InterPro" id="IPR007396">
    <property type="entry name" value="TR_PAI2-type"/>
</dbReference>
<evidence type="ECO:0000256" key="2">
    <source>
        <dbReference type="SAM" id="MobiDB-lite"/>
    </source>
</evidence>
<keyword evidence="4" id="KW-1185">Reference proteome</keyword>
<dbReference type="PANTHER" id="PTHR35802:SF1">
    <property type="entry name" value="PROTEASE SYNTHASE AND SPORULATION PROTEIN PAI 2"/>
    <property type="match status" value="1"/>
</dbReference>
<dbReference type="InterPro" id="IPR012349">
    <property type="entry name" value="Split_barrel_FMN-bd"/>
</dbReference>
<dbReference type="RefSeq" id="WP_204463536.1">
    <property type="nucleotide sequence ID" value="NZ_JAFBCV010000001.1"/>
</dbReference>
<dbReference type="Proteomes" id="UP001179280">
    <property type="component" value="Unassembled WGS sequence"/>
</dbReference>
<protein>
    <submittedName>
        <fullName evidence="3">Transcriptional regulator</fullName>
    </submittedName>
</protein>
<evidence type="ECO:0000256" key="1">
    <source>
        <dbReference type="SAM" id="Coils"/>
    </source>
</evidence>
<evidence type="ECO:0000313" key="4">
    <source>
        <dbReference type="Proteomes" id="UP001179280"/>
    </source>
</evidence>
<gene>
    <name evidence="3" type="ORF">JOC54_000052</name>
</gene>